<evidence type="ECO:0000313" key="4">
    <source>
        <dbReference type="Proteomes" id="UP000034036"/>
    </source>
</evidence>
<sequence length="353" mass="38766">MAGGVVATVKGTGATAVPYYVATDHLTGSNVVTTSTGTQEELMDYYPFGAIRLDEKAGTFSEQRKFAGQEYDVDTGLSYMNARYYDGLVGRFISQDPLEIVGFQTTDANKFVQVISNPQNWNTYSYALNNPLINVDPSGLYTRAVHGTLPLENISNARAVWQDPTNPLIQNASQTFNEPAELFEWSGGDNHWERLYAASRLAAEINAHPFQPGEQLNLVTHSHGGNIAFLVSQMIDRKIDNLVTFALPVRSDYQPDSSKISNMVNLYSQADLPQVMAGGTYSMSGLLGKAFGDMGEKMGNYLGLGEFGLAGYKVQGAKNIDVTRYSWNPFTAHTNVWQSTKAWNQGVVPNIIK</sequence>
<protein>
    <submittedName>
        <fullName evidence="3">YD repeat protein</fullName>
    </submittedName>
</protein>
<dbReference type="Gene3D" id="2.180.10.10">
    <property type="entry name" value="RHS repeat-associated core"/>
    <property type="match status" value="1"/>
</dbReference>
<dbReference type="PANTHER" id="PTHR32305">
    <property type="match status" value="1"/>
</dbReference>
<dbReference type="InterPro" id="IPR050708">
    <property type="entry name" value="T6SS_VgrG/RHS"/>
</dbReference>
<accession>A0A0G0Z9X1</accession>
<dbReference type="InterPro" id="IPR056823">
    <property type="entry name" value="TEN-like_YD-shell"/>
</dbReference>
<proteinExistence type="predicted"/>
<name>A0A0G0Z9X1_9BACT</name>
<dbReference type="NCBIfam" id="TIGR03696">
    <property type="entry name" value="Rhs_assc_core"/>
    <property type="match status" value="1"/>
</dbReference>
<reference evidence="3 4" key="1">
    <citation type="journal article" date="2015" name="Nature">
        <title>rRNA introns, odd ribosomes, and small enigmatic genomes across a large radiation of phyla.</title>
        <authorList>
            <person name="Brown C.T."/>
            <person name="Hug L.A."/>
            <person name="Thomas B.C."/>
            <person name="Sharon I."/>
            <person name="Castelle C.J."/>
            <person name="Singh A."/>
            <person name="Wilkins M.J."/>
            <person name="Williams K.H."/>
            <person name="Banfield J.F."/>
        </authorList>
    </citation>
    <scope>NUCLEOTIDE SEQUENCE [LARGE SCALE GENOMIC DNA]</scope>
</reference>
<feature type="domain" description="Teneurin-like YD-shell" evidence="2">
    <location>
        <begin position="18"/>
        <end position="131"/>
    </location>
</feature>
<dbReference type="STRING" id="1618659.UV11_C0047G0002"/>
<dbReference type="SUPFAM" id="SSF53474">
    <property type="entry name" value="alpha/beta-Hydrolases"/>
    <property type="match status" value="1"/>
</dbReference>
<dbReference type="Gene3D" id="3.40.50.1820">
    <property type="entry name" value="alpha/beta hydrolase"/>
    <property type="match status" value="1"/>
</dbReference>
<dbReference type="AlphaFoldDB" id="A0A0G0Z9X1"/>
<evidence type="ECO:0000256" key="1">
    <source>
        <dbReference type="ARBA" id="ARBA00022737"/>
    </source>
</evidence>
<dbReference type="InterPro" id="IPR029058">
    <property type="entry name" value="AB_hydrolase_fold"/>
</dbReference>
<evidence type="ECO:0000313" key="3">
    <source>
        <dbReference type="EMBL" id="KKS45522.1"/>
    </source>
</evidence>
<dbReference type="InterPro" id="IPR022385">
    <property type="entry name" value="Rhs_assc_core"/>
</dbReference>
<dbReference type="EMBL" id="LCDF01000047">
    <property type="protein sequence ID" value="KKS45522.1"/>
    <property type="molecule type" value="Genomic_DNA"/>
</dbReference>
<dbReference type="PANTHER" id="PTHR32305:SF15">
    <property type="entry name" value="PROTEIN RHSA-RELATED"/>
    <property type="match status" value="1"/>
</dbReference>
<dbReference type="Proteomes" id="UP000034036">
    <property type="component" value="Unassembled WGS sequence"/>
</dbReference>
<dbReference type="Pfam" id="PF25023">
    <property type="entry name" value="TEN_YD-shell"/>
    <property type="match status" value="1"/>
</dbReference>
<keyword evidence="1" id="KW-0677">Repeat</keyword>
<evidence type="ECO:0000259" key="2">
    <source>
        <dbReference type="Pfam" id="PF25023"/>
    </source>
</evidence>
<gene>
    <name evidence="3" type="ORF">UV11_C0047G0002</name>
</gene>
<dbReference type="PATRIC" id="fig|1618659.3.peg.1016"/>
<comment type="caution">
    <text evidence="3">The sequence shown here is derived from an EMBL/GenBank/DDBJ whole genome shotgun (WGS) entry which is preliminary data.</text>
</comment>
<organism evidence="3 4">
    <name type="scientific">Candidatus Giovannonibacteria bacterium GW2011_GWF2_42_19</name>
    <dbReference type="NCBI Taxonomy" id="1618659"/>
    <lineage>
        <taxon>Bacteria</taxon>
        <taxon>Candidatus Giovannoniibacteriota</taxon>
    </lineage>
</organism>